<gene>
    <name evidence="3" type="ORF">CYFA0S_08e03532g</name>
</gene>
<dbReference type="InterPro" id="IPR000210">
    <property type="entry name" value="BTB/POZ_dom"/>
</dbReference>
<dbReference type="PhylomeDB" id="A0A061B505"/>
<dbReference type="InterPro" id="IPR011333">
    <property type="entry name" value="SKP1/BTB/POZ_sf"/>
</dbReference>
<dbReference type="Pfam" id="PF00651">
    <property type="entry name" value="BTB"/>
    <property type="match status" value="1"/>
</dbReference>
<name>A0A061B505_CYBFA</name>
<accession>A0A061B505</accession>
<dbReference type="OrthoDB" id="6359943at2759"/>
<reference evidence="3" key="1">
    <citation type="journal article" date="2014" name="Genome Announc.">
        <title>Genome sequence of the yeast Cyberlindnera fabianii (Hansenula fabianii).</title>
        <authorList>
            <person name="Freel K.C."/>
            <person name="Sarilar V."/>
            <person name="Neuveglise C."/>
            <person name="Devillers H."/>
            <person name="Friedrich A."/>
            <person name="Schacherer J."/>
        </authorList>
    </citation>
    <scope>NUCLEOTIDE SEQUENCE</scope>
    <source>
        <strain evidence="3">YJS4271</strain>
    </source>
</reference>
<feature type="region of interest" description="Disordered" evidence="1">
    <location>
        <begin position="1"/>
        <end position="75"/>
    </location>
</feature>
<feature type="domain" description="BTB" evidence="2">
    <location>
        <begin position="106"/>
        <end position="169"/>
    </location>
</feature>
<proteinExistence type="predicted"/>
<organism evidence="3">
    <name type="scientific">Cyberlindnera fabianii</name>
    <name type="common">Yeast</name>
    <name type="synonym">Hansenula fabianii</name>
    <dbReference type="NCBI Taxonomy" id="36022"/>
    <lineage>
        <taxon>Eukaryota</taxon>
        <taxon>Fungi</taxon>
        <taxon>Dikarya</taxon>
        <taxon>Ascomycota</taxon>
        <taxon>Saccharomycotina</taxon>
        <taxon>Saccharomycetes</taxon>
        <taxon>Phaffomycetales</taxon>
        <taxon>Phaffomycetaceae</taxon>
        <taxon>Cyberlindnera</taxon>
    </lineage>
</organism>
<dbReference type="PROSITE" id="PS50097">
    <property type="entry name" value="BTB"/>
    <property type="match status" value="1"/>
</dbReference>
<dbReference type="SMART" id="SM00225">
    <property type="entry name" value="BTB"/>
    <property type="match status" value="1"/>
</dbReference>
<feature type="compositionally biased region" description="Polar residues" evidence="1">
    <location>
        <begin position="19"/>
        <end position="41"/>
    </location>
</feature>
<dbReference type="EMBL" id="LK052893">
    <property type="protein sequence ID" value="CDR42093.1"/>
    <property type="molecule type" value="Genomic_DNA"/>
</dbReference>
<dbReference type="PANTHER" id="PTHR47369">
    <property type="entry name" value="BTB/POZ DOMAIN-CONTAINING PROTEIN"/>
    <property type="match status" value="1"/>
</dbReference>
<protein>
    <submittedName>
        <fullName evidence="3">CYFA0S08e03532g1_1</fullName>
    </submittedName>
</protein>
<dbReference type="SUPFAM" id="SSF54695">
    <property type="entry name" value="POZ domain"/>
    <property type="match status" value="1"/>
</dbReference>
<dbReference type="PANTHER" id="PTHR47369:SF1">
    <property type="entry name" value="BTB_POZ DOMAIN-CONTAINING PROTEIN"/>
    <property type="match status" value="1"/>
</dbReference>
<evidence type="ECO:0000313" key="3">
    <source>
        <dbReference type="EMBL" id="CDR42093.1"/>
    </source>
</evidence>
<dbReference type="VEuPathDB" id="FungiDB:BON22_4169"/>
<evidence type="ECO:0000259" key="2">
    <source>
        <dbReference type="PROSITE" id="PS50097"/>
    </source>
</evidence>
<dbReference type="AlphaFoldDB" id="A0A061B505"/>
<evidence type="ECO:0000256" key="1">
    <source>
        <dbReference type="SAM" id="MobiDB-lite"/>
    </source>
</evidence>
<dbReference type="Gene3D" id="3.30.710.10">
    <property type="entry name" value="Potassium Channel Kv1.1, Chain A"/>
    <property type="match status" value="1"/>
</dbReference>
<sequence>MATPDRRRGTHRSVFYDLGNNNSSPVQQNLHNRHSSTTLLESTRPVDGSPTRLDTRAMEDSSELPSHAPGCHSSTDGREVCPFRCCELEPLGEYVLNQGFFNGLCSDITIKAFGEEYKLHRLLLCRSGYFKSFFMGPWAGSDETELSLVFDHDEYLTKEAFEIAISTLYGQQSRNLEKVNLLSMVAMGQYLDISDLVCYATAQLVDNLSFENIATLTHFATQNDYGQANERILANCKGFLCTKGYQAGVRAWDGIPCSFIASIVGMDSFFVPSEWERALFIVKLIDRRRKSRAAVSNDSATSEDDDDVEELLETLNTKVYFCHMTAEQLHKLENMQQSNGQPYVQPHVLRDALWLSIQLHKKVATVDERSTDLGLTISSDQPADDCTSWFVPTKDETIFGTPDEIHENITHSHHIRDDLPSGKTTENAGDSMYRLTKIPPFRFSIAFTGVSELEAEKRVYAKTLWYAGSYWNLYIQKVRHRKGFQMGVYIHRATSCAPSRSGLLNKDTLNSSILDSESLGSISDGMNGLSINADNMDGVVSLSCEGGAGQNVSIHDDIPGDDDGDDLAAVEAEGDDTADASFLSYEDRRIKTSVYYIIYTPSRKINSSLTCFISTPDLFKKSQSWGWKSNSMCSFNEDGTLADGEDKVLKFMVVLGNT</sequence>